<dbReference type="Gene3D" id="1.10.630.10">
    <property type="entry name" value="Cytochrome P450"/>
    <property type="match status" value="1"/>
</dbReference>
<evidence type="ECO:0000256" key="4">
    <source>
        <dbReference type="ARBA" id="ARBA00023002"/>
    </source>
</evidence>
<evidence type="ECO:0000256" key="1">
    <source>
        <dbReference type="ARBA" id="ARBA00001971"/>
    </source>
</evidence>
<comment type="caution">
    <text evidence="6">The sequence shown here is derived from an EMBL/GenBank/DDBJ whole genome shotgun (WGS) entry which is preliminary data.</text>
</comment>
<dbReference type="SUPFAM" id="SSF48264">
    <property type="entry name" value="Cytochrome P450"/>
    <property type="match status" value="1"/>
</dbReference>
<reference evidence="6" key="1">
    <citation type="submission" date="2022-12" db="EMBL/GenBank/DDBJ databases">
        <title>Draft genome assemblies for two species of Escallonia (Escalloniales).</title>
        <authorList>
            <person name="Chanderbali A."/>
            <person name="Dervinis C."/>
            <person name="Anghel I."/>
            <person name="Soltis D."/>
            <person name="Soltis P."/>
            <person name="Zapata F."/>
        </authorList>
    </citation>
    <scope>NUCLEOTIDE SEQUENCE</scope>
    <source>
        <strain evidence="6">UCBG92.1500</strain>
        <tissue evidence="6">Leaf</tissue>
    </source>
</reference>
<keyword evidence="7" id="KW-1185">Reference proteome</keyword>
<evidence type="ECO:0000313" key="7">
    <source>
        <dbReference type="Proteomes" id="UP001187471"/>
    </source>
</evidence>
<dbReference type="GO" id="GO:0005506">
    <property type="term" value="F:iron ion binding"/>
    <property type="evidence" value="ECO:0007669"/>
    <property type="project" value="InterPro"/>
</dbReference>
<evidence type="ECO:0000256" key="3">
    <source>
        <dbReference type="ARBA" id="ARBA00022723"/>
    </source>
</evidence>
<protein>
    <recommendedName>
        <fullName evidence="8">Cytochrome P450</fullName>
    </recommendedName>
</protein>
<proteinExistence type="inferred from homology"/>
<evidence type="ECO:0000256" key="5">
    <source>
        <dbReference type="ARBA" id="ARBA00023004"/>
    </source>
</evidence>
<evidence type="ECO:0000256" key="2">
    <source>
        <dbReference type="ARBA" id="ARBA00010617"/>
    </source>
</evidence>
<sequence length="148" mass="16976">MDMMLMVDPTNIFDVLGDEIFNSDSDLWRNQRKLARAMLSHHRFYKFLVKASREKVEKGLIPVLEHVANQGLKVDMQDLFQRLTFDTATMLVTGYDPGCLSIGLPDVPFSNAMDDAEEAVFMRHVFPPWFRKLQSGLGIGKEKKLRKA</sequence>
<dbReference type="EMBL" id="JAVXUO010001834">
    <property type="protein sequence ID" value="KAK2978756.1"/>
    <property type="molecule type" value="Genomic_DNA"/>
</dbReference>
<keyword evidence="5" id="KW-0408">Iron</keyword>
<comment type="similarity">
    <text evidence="2">Belongs to the cytochrome P450 family.</text>
</comment>
<dbReference type="AlphaFoldDB" id="A0AA88RB76"/>
<organism evidence="6 7">
    <name type="scientific">Escallonia rubra</name>
    <dbReference type="NCBI Taxonomy" id="112253"/>
    <lineage>
        <taxon>Eukaryota</taxon>
        <taxon>Viridiplantae</taxon>
        <taxon>Streptophyta</taxon>
        <taxon>Embryophyta</taxon>
        <taxon>Tracheophyta</taxon>
        <taxon>Spermatophyta</taxon>
        <taxon>Magnoliopsida</taxon>
        <taxon>eudicotyledons</taxon>
        <taxon>Gunneridae</taxon>
        <taxon>Pentapetalae</taxon>
        <taxon>asterids</taxon>
        <taxon>campanulids</taxon>
        <taxon>Escalloniales</taxon>
        <taxon>Escalloniaceae</taxon>
        <taxon>Escallonia</taxon>
    </lineage>
</organism>
<dbReference type="PANTHER" id="PTHR24296">
    <property type="entry name" value="CYTOCHROME P450"/>
    <property type="match status" value="1"/>
</dbReference>
<evidence type="ECO:0000313" key="6">
    <source>
        <dbReference type="EMBL" id="KAK2978756.1"/>
    </source>
</evidence>
<dbReference type="GO" id="GO:0016705">
    <property type="term" value="F:oxidoreductase activity, acting on paired donors, with incorporation or reduction of molecular oxygen"/>
    <property type="evidence" value="ECO:0007669"/>
    <property type="project" value="InterPro"/>
</dbReference>
<dbReference type="GO" id="GO:0004497">
    <property type="term" value="F:monooxygenase activity"/>
    <property type="evidence" value="ECO:0007669"/>
    <property type="project" value="InterPro"/>
</dbReference>
<evidence type="ECO:0008006" key="8">
    <source>
        <dbReference type="Google" id="ProtNLM"/>
    </source>
</evidence>
<dbReference type="GO" id="GO:0020037">
    <property type="term" value="F:heme binding"/>
    <property type="evidence" value="ECO:0007669"/>
    <property type="project" value="InterPro"/>
</dbReference>
<accession>A0AA88RB76</accession>
<keyword evidence="3" id="KW-0479">Metal-binding</keyword>
<keyword evidence="4" id="KW-0560">Oxidoreductase</keyword>
<dbReference type="Proteomes" id="UP001187471">
    <property type="component" value="Unassembled WGS sequence"/>
</dbReference>
<gene>
    <name evidence="6" type="ORF">RJ640_013031</name>
</gene>
<dbReference type="InterPro" id="IPR036396">
    <property type="entry name" value="Cyt_P450_sf"/>
</dbReference>
<comment type="cofactor">
    <cofactor evidence="1">
        <name>heme</name>
        <dbReference type="ChEBI" id="CHEBI:30413"/>
    </cofactor>
</comment>
<name>A0AA88RB76_9ASTE</name>